<dbReference type="InterPro" id="IPR044601">
    <property type="entry name" value="HMGB6/HMGB13"/>
</dbReference>
<feature type="compositionally biased region" description="Low complexity" evidence="3">
    <location>
        <begin position="40"/>
        <end position="52"/>
    </location>
</feature>
<dbReference type="Proteomes" id="UP001374535">
    <property type="component" value="Chromosome 11"/>
</dbReference>
<dbReference type="AlphaFoldDB" id="A0AAQ3MEP4"/>
<organism evidence="5 6">
    <name type="scientific">Vigna mungo</name>
    <name type="common">Black gram</name>
    <name type="synonym">Phaseolus mungo</name>
    <dbReference type="NCBI Taxonomy" id="3915"/>
    <lineage>
        <taxon>Eukaryota</taxon>
        <taxon>Viridiplantae</taxon>
        <taxon>Streptophyta</taxon>
        <taxon>Embryophyta</taxon>
        <taxon>Tracheophyta</taxon>
        <taxon>Spermatophyta</taxon>
        <taxon>Magnoliopsida</taxon>
        <taxon>eudicotyledons</taxon>
        <taxon>Gunneridae</taxon>
        <taxon>Pentapetalae</taxon>
        <taxon>rosids</taxon>
        <taxon>fabids</taxon>
        <taxon>Fabales</taxon>
        <taxon>Fabaceae</taxon>
        <taxon>Papilionoideae</taxon>
        <taxon>50 kb inversion clade</taxon>
        <taxon>NPAAA clade</taxon>
        <taxon>indigoferoid/millettioid clade</taxon>
        <taxon>Phaseoleae</taxon>
        <taxon>Vigna</taxon>
    </lineage>
</organism>
<feature type="region of interest" description="Disordered" evidence="3">
    <location>
        <begin position="133"/>
        <end position="152"/>
    </location>
</feature>
<keyword evidence="1" id="KW-0238">DNA-binding</keyword>
<evidence type="ECO:0000313" key="6">
    <source>
        <dbReference type="Proteomes" id="UP001374535"/>
    </source>
</evidence>
<dbReference type="InterPro" id="IPR036910">
    <property type="entry name" value="HMG_box_dom_sf"/>
</dbReference>
<protein>
    <recommendedName>
        <fullName evidence="4">HMG box domain-containing protein</fullName>
    </recommendedName>
</protein>
<gene>
    <name evidence="5" type="ORF">V8G54_034877</name>
</gene>
<dbReference type="GO" id="GO:0003677">
    <property type="term" value="F:DNA binding"/>
    <property type="evidence" value="ECO:0007669"/>
    <property type="project" value="UniProtKB-UniRule"/>
</dbReference>
<proteinExistence type="predicted"/>
<name>A0AAQ3MEP4_VIGMU</name>
<dbReference type="SMART" id="SM00398">
    <property type="entry name" value="HMG"/>
    <property type="match status" value="2"/>
</dbReference>
<reference evidence="5 6" key="1">
    <citation type="journal article" date="2023" name="Life. Sci Alliance">
        <title>Evolutionary insights into 3D genome organization and epigenetic landscape of Vigna mungo.</title>
        <authorList>
            <person name="Junaid A."/>
            <person name="Singh B."/>
            <person name="Bhatia S."/>
        </authorList>
    </citation>
    <scope>NUCLEOTIDE SEQUENCE [LARGE SCALE GENOMIC DNA]</scope>
    <source>
        <strain evidence="5">Urdbean</strain>
    </source>
</reference>
<evidence type="ECO:0000259" key="4">
    <source>
        <dbReference type="PROSITE" id="PS50118"/>
    </source>
</evidence>
<keyword evidence="6" id="KW-1185">Reference proteome</keyword>
<evidence type="ECO:0000256" key="2">
    <source>
        <dbReference type="SAM" id="Coils"/>
    </source>
</evidence>
<feature type="region of interest" description="Disordered" evidence="3">
    <location>
        <begin position="33"/>
        <end position="59"/>
    </location>
</feature>
<feature type="coiled-coil region" evidence="2">
    <location>
        <begin position="314"/>
        <end position="364"/>
    </location>
</feature>
<accession>A0AAQ3MEP4</accession>
<keyword evidence="2" id="KW-0175">Coiled coil</keyword>
<feature type="DNA-binding region" description="HMG box" evidence="1">
    <location>
        <begin position="264"/>
        <end position="332"/>
    </location>
</feature>
<dbReference type="GO" id="GO:0005634">
    <property type="term" value="C:nucleus"/>
    <property type="evidence" value="ECO:0007669"/>
    <property type="project" value="UniProtKB-UniRule"/>
</dbReference>
<dbReference type="PANTHER" id="PTHR46912">
    <property type="entry name" value="HIGH MOBILITY GROUP B PROTEIN 13"/>
    <property type="match status" value="1"/>
</dbReference>
<feature type="domain" description="HMG box" evidence="4">
    <location>
        <begin position="264"/>
        <end position="332"/>
    </location>
</feature>
<dbReference type="InterPro" id="IPR009071">
    <property type="entry name" value="HMG_box_dom"/>
</dbReference>
<dbReference type="EMBL" id="CP144690">
    <property type="protein sequence ID" value="WVY89363.1"/>
    <property type="molecule type" value="Genomic_DNA"/>
</dbReference>
<evidence type="ECO:0000313" key="5">
    <source>
        <dbReference type="EMBL" id="WVY89363.1"/>
    </source>
</evidence>
<evidence type="ECO:0000256" key="3">
    <source>
        <dbReference type="SAM" id="MobiDB-lite"/>
    </source>
</evidence>
<feature type="non-terminal residue" evidence="5">
    <location>
        <position position="1"/>
    </location>
</feature>
<sequence>MFHRWVTVVPVATKRGRGRKVLKDKTASTNEANIIAGKVSESSATPISPSSKQDSKQQSFEKELLQMKEMLQQMRLDKEKIEELLKAKDEALKQKDKELENRGREQEKLQVELKKLQKLKEFKPTMNLTVMIDNKTKKDKKKKAGDSEKKRPSPPYILWMKDQWNEVKPNYCLKYFYFLFSFVGLAMTVSAEEKKPYEEKYHAEKEAYLQVIAKEKRESETMRLFEEEQKQRTAMELLEQYMQFKQEAEKETKKNKKEKGPLKPKHPMSAYFLFTNDRRTTLLAENKNFLEVTACSKDHNRRVEKHDRGTEEALRRAKKNKEKYALEMEAYKQKKDEEAAHLMKEEEEHMNLQKQEALQLLKKEKTDK</sequence>
<dbReference type="SUPFAM" id="SSF47095">
    <property type="entry name" value="HMG-box"/>
    <property type="match status" value="2"/>
</dbReference>
<evidence type="ECO:0000256" key="1">
    <source>
        <dbReference type="PROSITE-ProRule" id="PRU00267"/>
    </source>
</evidence>
<keyword evidence="1" id="KW-0539">Nucleus</keyword>
<dbReference type="PROSITE" id="PS50118">
    <property type="entry name" value="HMG_BOX_2"/>
    <property type="match status" value="1"/>
</dbReference>
<feature type="coiled-coil region" evidence="2">
    <location>
        <begin position="227"/>
        <end position="254"/>
    </location>
</feature>
<dbReference type="Gene3D" id="1.10.30.10">
    <property type="entry name" value="High mobility group box domain"/>
    <property type="match status" value="1"/>
</dbReference>
<dbReference type="PANTHER" id="PTHR46912:SF1">
    <property type="entry name" value="HIGH MOBILITY GROUP B PROTEIN 13"/>
    <property type="match status" value="1"/>
</dbReference>